<organism evidence="5 6">
    <name type="scientific">Luteolibacter yonseiensis</name>
    <dbReference type="NCBI Taxonomy" id="1144680"/>
    <lineage>
        <taxon>Bacteria</taxon>
        <taxon>Pseudomonadati</taxon>
        <taxon>Verrucomicrobiota</taxon>
        <taxon>Verrucomicrobiia</taxon>
        <taxon>Verrucomicrobiales</taxon>
        <taxon>Verrucomicrobiaceae</taxon>
        <taxon>Luteolibacter</taxon>
    </lineage>
</organism>
<dbReference type="RefSeq" id="WP_200350304.1">
    <property type="nucleotide sequence ID" value="NZ_BAABHZ010000012.1"/>
</dbReference>
<evidence type="ECO:0000256" key="3">
    <source>
        <dbReference type="ARBA" id="ARBA00023163"/>
    </source>
</evidence>
<keyword evidence="1" id="KW-0805">Transcription regulation</keyword>
<reference evidence="5" key="1">
    <citation type="submission" date="2021-01" db="EMBL/GenBank/DDBJ databases">
        <title>Modified the classification status of verrucomicrobia.</title>
        <authorList>
            <person name="Feng X."/>
        </authorList>
    </citation>
    <scope>NUCLEOTIDE SEQUENCE</scope>
    <source>
        <strain evidence="5">JCM 18052</strain>
    </source>
</reference>
<keyword evidence="6" id="KW-1185">Reference proteome</keyword>
<dbReference type="Pfam" id="PF08753">
    <property type="entry name" value="NikR_C"/>
    <property type="match status" value="1"/>
</dbReference>
<dbReference type="EMBL" id="JAENIK010000008">
    <property type="protein sequence ID" value="MBK1815340.1"/>
    <property type="molecule type" value="Genomic_DNA"/>
</dbReference>
<dbReference type="AlphaFoldDB" id="A0A934R4J4"/>
<dbReference type="CDD" id="cd22231">
    <property type="entry name" value="RHH_NikR_HicB-like"/>
    <property type="match status" value="1"/>
</dbReference>
<dbReference type="InterPro" id="IPR014864">
    <property type="entry name" value="TF_NikR_Ni-bd_C"/>
</dbReference>
<evidence type="ECO:0000313" key="6">
    <source>
        <dbReference type="Proteomes" id="UP000600139"/>
    </source>
</evidence>
<dbReference type="InterPro" id="IPR045865">
    <property type="entry name" value="ACT-like_dom_sf"/>
</dbReference>
<dbReference type="InterPro" id="IPR010985">
    <property type="entry name" value="Ribbon_hlx_hlx"/>
</dbReference>
<evidence type="ECO:0000256" key="1">
    <source>
        <dbReference type="ARBA" id="ARBA00023015"/>
    </source>
</evidence>
<comment type="caution">
    <text evidence="5">The sequence shown here is derived from an EMBL/GenBank/DDBJ whole genome shotgun (WGS) entry which is preliminary data.</text>
</comment>
<dbReference type="InterPro" id="IPR027271">
    <property type="entry name" value="Acetolactate_synth/TF_NikR_C"/>
</dbReference>
<feature type="domain" description="Transcription factor NikR nickel binding C-terminal" evidence="4">
    <location>
        <begin position="62"/>
        <end position="138"/>
    </location>
</feature>
<dbReference type="PANTHER" id="PTHR34719">
    <property type="entry name" value="NICKEL-RESPONSIVE REGULATOR"/>
    <property type="match status" value="1"/>
</dbReference>
<keyword evidence="3" id="KW-0804">Transcription</keyword>
<dbReference type="InterPro" id="IPR013321">
    <property type="entry name" value="Arc_rbn_hlx_hlx"/>
</dbReference>
<evidence type="ECO:0000259" key="4">
    <source>
        <dbReference type="Pfam" id="PF08753"/>
    </source>
</evidence>
<name>A0A934R4J4_9BACT</name>
<evidence type="ECO:0000313" key="5">
    <source>
        <dbReference type="EMBL" id="MBK1815340.1"/>
    </source>
</evidence>
<dbReference type="InterPro" id="IPR050192">
    <property type="entry name" value="CopG/NikR_regulator"/>
</dbReference>
<dbReference type="Gene3D" id="1.10.1220.10">
    <property type="entry name" value="Met repressor-like"/>
    <property type="match status" value="1"/>
</dbReference>
<dbReference type="PANTHER" id="PTHR34719:SF2">
    <property type="entry name" value="NICKEL-RESPONSIVE REGULATOR"/>
    <property type="match status" value="1"/>
</dbReference>
<accession>A0A934R4J4</accession>
<evidence type="ECO:0000256" key="2">
    <source>
        <dbReference type="ARBA" id="ARBA00023125"/>
    </source>
</evidence>
<dbReference type="GO" id="GO:0006355">
    <property type="term" value="P:regulation of DNA-templated transcription"/>
    <property type="evidence" value="ECO:0007669"/>
    <property type="project" value="InterPro"/>
</dbReference>
<dbReference type="GO" id="GO:0003677">
    <property type="term" value="F:DNA binding"/>
    <property type="evidence" value="ECO:0007669"/>
    <property type="project" value="TreeGrafter"/>
</dbReference>
<dbReference type="Gene3D" id="3.30.70.1150">
    <property type="entry name" value="ACT-like. Chain A, domain 2"/>
    <property type="match status" value="1"/>
</dbReference>
<sequence>MASNGNNDGLRRMTVSMPEETFQAFERLVASRGFDSRSQAVGEMIHQHAAQHLEKIGTEIMAGTLTLVYDESKSALLRDLSRIFREHISEVISSQHILLEDEHVLEVILMQGPARTLREITNKLVTCKGVKTAHITLTPHLMPPLHAKGTGKRP</sequence>
<keyword evidence="2" id="KW-0238">DNA-binding</keyword>
<protein>
    <submittedName>
        <fullName evidence="5">CopG family ribbon-helix-helix protein</fullName>
    </submittedName>
</protein>
<dbReference type="SUPFAM" id="SSF55021">
    <property type="entry name" value="ACT-like"/>
    <property type="match status" value="1"/>
</dbReference>
<gene>
    <name evidence="5" type="ORF">JIN84_06930</name>
</gene>
<proteinExistence type="predicted"/>
<dbReference type="Proteomes" id="UP000600139">
    <property type="component" value="Unassembled WGS sequence"/>
</dbReference>
<dbReference type="SUPFAM" id="SSF47598">
    <property type="entry name" value="Ribbon-helix-helix"/>
    <property type="match status" value="1"/>
</dbReference>